<accession>A0ACD4DCK9</accession>
<reference evidence="1" key="1">
    <citation type="submission" date="2022-10" db="EMBL/GenBank/DDBJ databases">
        <title>Rhodococcus ferula Z13 complete genome.</title>
        <authorList>
            <person name="Long X."/>
            <person name="Zang M."/>
        </authorList>
    </citation>
    <scope>NUCLEOTIDE SEQUENCE</scope>
    <source>
        <strain evidence="1">Z13</strain>
    </source>
</reference>
<evidence type="ECO:0000313" key="1">
    <source>
        <dbReference type="EMBL" id="UYP17703.1"/>
    </source>
</evidence>
<dbReference type="Proteomes" id="UP001156484">
    <property type="component" value="Chromosome"/>
</dbReference>
<sequence>MSLRICTAEFMVSTNRGTGMAESWLPRMVAERMVTSGRDGATERAPDQVAFIDTDLLWTNTTGDPQHLYMSVHRASRSLVTSTPNTVTLDDAWSFDVGDSPAAPIPAANDKGFGARIKRNRSTETTVSFCRLFRDIPDWVSNVDIGYIGPDESVHFRYRALYSTPGEWRTGNSARHEMYARWARLRLWASPWVSGSI</sequence>
<organism evidence="1 2">
    <name type="scientific">Rhodococcus sacchari</name>
    <dbReference type="NCBI Taxonomy" id="2962047"/>
    <lineage>
        <taxon>Bacteria</taxon>
        <taxon>Bacillati</taxon>
        <taxon>Actinomycetota</taxon>
        <taxon>Actinomycetes</taxon>
        <taxon>Mycobacteriales</taxon>
        <taxon>Nocardiaceae</taxon>
        <taxon>Rhodococcus</taxon>
    </lineage>
</organism>
<dbReference type="EMBL" id="CP107551">
    <property type="protein sequence ID" value="UYP17703.1"/>
    <property type="molecule type" value="Genomic_DNA"/>
</dbReference>
<name>A0ACD4DCK9_9NOCA</name>
<keyword evidence="2" id="KW-1185">Reference proteome</keyword>
<protein>
    <submittedName>
        <fullName evidence="1">Uncharacterized protein</fullName>
    </submittedName>
</protein>
<proteinExistence type="predicted"/>
<gene>
    <name evidence="1" type="ORF">OED52_13585</name>
</gene>
<evidence type="ECO:0000313" key="2">
    <source>
        <dbReference type="Proteomes" id="UP001156484"/>
    </source>
</evidence>